<evidence type="ECO:0000256" key="9">
    <source>
        <dbReference type="SAM" id="Phobius"/>
    </source>
</evidence>
<organism evidence="10 11">
    <name type="scientific">Bradymonas sediminis</name>
    <dbReference type="NCBI Taxonomy" id="1548548"/>
    <lineage>
        <taxon>Bacteria</taxon>
        <taxon>Deltaproteobacteria</taxon>
        <taxon>Bradymonadales</taxon>
        <taxon>Bradymonadaceae</taxon>
        <taxon>Bradymonas</taxon>
    </lineage>
</organism>
<feature type="transmembrane region" description="Helical" evidence="9">
    <location>
        <begin position="196"/>
        <end position="223"/>
    </location>
</feature>
<feature type="compositionally biased region" description="Basic residues" evidence="8">
    <location>
        <begin position="608"/>
        <end position="617"/>
    </location>
</feature>
<name>A0A2Z4FQB3_9DELT</name>
<dbReference type="AlphaFoldDB" id="A0A2Z4FQB3"/>
<feature type="transmembrane region" description="Helical" evidence="9">
    <location>
        <begin position="263"/>
        <end position="283"/>
    </location>
</feature>
<comment type="subcellular location">
    <subcellularLocation>
        <location evidence="1">Cell membrane</location>
        <topology evidence="1">Multi-pass membrane protein</topology>
    </subcellularLocation>
</comment>
<evidence type="ECO:0000256" key="5">
    <source>
        <dbReference type="ARBA" id="ARBA00022692"/>
    </source>
</evidence>
<evidence type="ECO:0000256" key="8">
    <source>
        <dbReference type="SAM" id="MobiDB-lite"/>
    </source>
</evidence>
<feature type="transmembrane region" description="Helical" evidence="9">
    <location>
        <begin position="295"/>
        <end position="312"/>
    </location>
</feature>
<evidence type="ECO:0000256" key="7">
    <source>
        <dbReference type="ARBA" id="ARBA00023136"/>
    </source>
</evidence>
<evidence type="ECO:0000313" key="11">
    <source>
        <dbReference type="Proteomes" id="UP000249799"/>
    </source>
</evidence>
<feature type="transmembrane region" description="Helical" evidence="9">
    <location>
        <begin position="324"/>
        <end position="349"/>
    </location>
</feature>
<feature type="transmembrane region" description="Helical" evidence="9">
    <location>
        <begin position="163"/>
        <end position="184"/>
    </location>
</feature>
<dbReference type="KEGG" id="bsed:DN745_18555"/>
<dbReference type="GO" id="GO:0009103">
    <property type="term" value="P:lipopolysaccharide biosynthetic process"/>
    <property type="evidence" value="ECO:0007669"/>
    <property type="project" value="UniProtKB-ARBA"/>
</dbReference>
<feature type="transmembrane region" description="Helical" evidence="9">
    <location>
        <begin position="141"/>
        <end position="157"/>
    </location>
</feature>
<feature type="transmembrane region" description="Helical" evidence="9">
    <location>
        <begin position="384"/>
        <end position="402"/>
    </location>
</feature>
<keyword evidence="3" id="KW-0328">Glycosyltransferase</keyword>
<keyword evidence="6 9" id="KW-1133">Transmembrane helix</keyword>
<accession>A0A2Z4FQB3</accession>
<dbReference type="GO" id="GO:0005886">
    <property type="term" value="C:plasma membrane"/>
    <property type="evidence" value="ECO:0007669"/>
    <property type="project" value="UniProtKB-SubCell"/>
</dbReference>
<keyword evidence="7 9" id="KW-0472">Membrane</keyword>
<dbReference type="OrthoDB" id="244175at2"/>
<dbReference type="GO" id="GO:0016763">
    <property type="term" value="F:pentosyltransferase activity"/>
    <property type="evidence" value="ECO:0007669"/>
    <property type="project" value="TreeGrafter"/>
</dbReference>
<keyword evidence="4" id="KW-0808">Transferase</keyword>
<dbReference type="InterPro" id="IPR050297">
    <property type="entry name" value="LipidA_mod_glycosyltrf_83"/>
</dbReference>
<sequence length="628" mass="71579">MKTHWKPQELDRWDALIGAAVLLGTFWLFMATLEIGYTRDESFYFHAAAEYIGWFEDLWKNLWNPDFPSSLAESFSKENIDKHWNYNPEHPVLVKTLFALSHKLFFDKLGWLSESDALRLPGAAFGSMALLCAYAFGRQCFGRLAGVVAVGALIFQPRFFFNAHLTCFDVPIAALWVMVVYAYWRSLESKRWAWVTGVLFGLALSAKLNAFFLPIVLCGHWFLLYWRGFGRVKESGEGDAGEGGEEAAVAGQWTLGKFRLPPIPWGLVAMAILGPILFHVLWPYHWYDTWPRVEWYLNFHLKHVHYFVWYFAERLDDPPFPIGFPWVMTLVTVPATLLLTFGFGVWAAMRQWRFVDWARQWIAALRERKLPATRAPEAGFDPRATGLLIAINFIFPIALISMPSTPVFGGTKHWIASMVFLSILVGAGVSMAVEMALRALNERGETPDADADTPPPRPATRALLAVVLSLAVLGPAAYATWYNHPFGTSYYNELIGSYRGAADAGMMRQYWGYASRQSLPWVNEHAPKNGRVWTHNTTSWAWNMYKKDGIARKDLRPTSINASQIGIYHHQRAFTWEREKLWTAYGTRTPSHVVDIDGVPLVTVYERPKKKASKPLKKNGEKIERPEK</sequence>
<feature type="transmembrane region" description="Helical" evidence="9">
    <location>
        <begin position="12"/>
        <end position="33"/>
    </location>
</feature>
<feature type="compositionally biased region" description="Basic and acidic residues" evidence="8">
    <location>
        <begin position="618"/>
        <end position="628"/>
    </location>
</feature>
<evidence type="ECO:0000256" key="2">
    <source>
        <dbReference type="ARBA" id="ARBA00022475"/>
    </source>
</evidence>
<feature type="transmembrane region" description="Helical" evidence="9">
    <location>
        <begin position="462"/>
        <end position="482"/>
    </location>
</feature>
<evidence type="ECO:0000256" key="6">
    <source>
        <dbReference type="ARBA" id="ARBA00022989"/>
    </source>
</evidence>
<dbReference type="RefSeq" id="WP_111337286.1">
    <property type="nucleotide sequence ID" value="NZ_CP030032.1"/>
</dbReference>
<reference evidence="10 11" key="1">
    <citation type="submission" date="2018-06" db="EMBL/GenBank/DDBJ databases">
        <title>Lujinxingia sediminis gen. nov. sp. nov., a new facultative anaerobic member of the class Deltaproteobacteria, and proposal of Lujinxingaceae fam. nov.</title>
        <authorList>
            <person name="Guo L.-Y."/>
            <person name="Li C.-M."/>
            <person name="Wang S."/>
            <person name="Du Z.-J."/>
        </authorList>
    </citation>
    <scope>NUCLEOTIDE SEQUENCE [LARGE SCALE GENOMIC DNA]</scope>
    <source>
        <strain evidence="10 11">FA350</strain>
    </source>
</reference>
<gene>
    <name evidence="10" type="ORF">DN745_18555</name>
</gene>
<feature type="region of interest" description="Disordered" evidence="8">
    <location>
        <begin position="608"/>
        <end position="628"/>
    </location>
</feature>
<evidence type="ECO:0000256" key="1">
    <source>
        <dbReference type="ARBA" id="ARBA00004651"/>
    </source>
</evidence>
<feature type="transmembrane region" description="Helical" evidence="9">
    <location>
        <begin position="414"/>
        <end position="433"/>
    </location>
</feature>
<keyword evidence="5 9" id="KW-0812">Transmembrane</keyword>
<protein>
    <submittedName>
        <fullName evidence="10">Uncharacterized protein</fullName>
    </submittedName>
</protein>
<evidence type="ECO:0000313" key="10">
    <source>
        <dbReference type="EMBL" id="AWV91217.1"/>
    </source>
</evidence>
<dbReference type="PANTHER" id="PTHR33908:SF11">
    <property type="entry name" value="MEMBRANE PROTEIN"/>
    <property type="match status" value="1"/>
</dbReference>
<proteinExistence type="predicted"/>
<dbReference type="Proteomes" id="UP000249799">
    <property type="component" value="Chromosome"/>
</dbReference>
<dbReference type="Pfam" id="PF13231">
    <property type="entry name" value="PMT_2"/>
    <property type="match status" value="1"/>
</dbReference>
<evidence type="ECO:0000256" key="4">
    <source>
        <dbReference type="ARBA" id="ARBA00022679"/>
    </source>
</evidence>
<evidence type="ECO:0000256" key="3">
    <source>
        <dbReference type="ARBA" id="ARBA00022676"/>
    </source>
</evidence>
<keyword evidence="2" id="KW-1003">Cell membrane</keyword>
<dbReference type="EMBL" id="CP030032">
    <property type="protein sequence ID" value="AWV91217.1"/>
    <property type="molecule type" value="Genomic_DNA"/>
</dbReference>
<dbReference type="InterPro" id="IPR038731">
    <property type="entry name" value="RgtA/B/C-like"/>
</dbReference>
<dbReference type="PANTHER" id="PTHR33908">
    <property type="entry name" value="MANNOSYLTRANSFERASE YKCB-RELATED"/>
    <property type="match status" value="1"/>
</dbReference>
<keyword evidence="11" id="KW-1185">Reference proteome</keyword>